<keyword evidence="3" id="KW-1185">Reference proteome</keyword>
<evidence type="ECO:0000256" key="1">
    <source>
        <dbReference type="SAM" id="MobiDB-lite"/>
    </source>
</evidence>
<gene>
    <name evidence="2" type="ORF">CTheo_1271</name>
</gene>
<keyword evidence="2" id="KW-0808">Transferase</keyword>
<dbReference type="EMBL" id="SSOP01000011">
    <property type="protein sequence ID" value="KAB5595193.1"/>
    <property type="molecule type" value="Genomic_DNA"/>
</dbReference>
<dbReference type="Proteomes" id="UP000383932">
    <property type="component" value="Unassembled WGS sequence"/>
</dbReference>
<dbReference type="OrthoDB" id="3647at2759"/>
<dbReference type="InterPro" id="IPR029063">
    <property type="entry name" value="SAM-dependent_MTases_sf"/>
</dbReference>
<dbReference type="AlphaFoldDB" id="A0A5N5QUG9"/>
<protein>
    <submittedName>
        <fullName evidence="2">Methyltransferase domain containing protein</fullName>
    </submittedName>
</protein>
<feature type="region of interest" description="Disordered" evidence="1">
    <location>
        <begin position="1"/>
        <end position="31"/>
    </location>
</feature>
<reference evidence="2 3" key="1">
    <citation type="journal article" date="2019" name="Fungal Biol. Biotechnol.">
        <title>Draft genome sequence of fastidious pathogen Ceratobasidium theobromae, which causes vascular-streak dieback in Theobroma cacao.</title>
        <authorList>
            <person name="Ali S.S."/>
            <person name="Asman A."/>
            <person name="Shao J."/>
            <person name="Firmansyah A.P."/>
            <person name="Susilo A.W."/>
            <person name="Rosmana A."/>
            <person name="McMahon P."/>
            <person name="Junaid M."/>
            <person name="Guest D."/>
            <person name="Kheng T.Y."/>
            <person name="Meinhardt L.W."/>
            <person name="Bailey B.A."/>
        </authorList>
    </citation>
    <scope>NUCLEOTIDE SEQUENCE [LARGE SCALE GENOMIC DNA]</scope>
    <source>
        <strain evidence="2 3">CT2</strain>
    </source>
</reference>
<dbReference type="GO" id="GO:0032259">
    <property type="term" value="P:methylation"/>
    <property type="evidence" value="ECO:0007669"/>
    <property type="project" value="UniProtKB-KW"/>
</dbReference>
<dbReference type="PANTHER" id="PTHR43861">
    <property type="entry name" value="TRANS-ACONITATE 2-METHYLTRANSFERASE-RELATED"/>
    <property type="match status" value="1"/>
</dbReference>
<dbReference type="GO" id="GO:0008168">
    <property type="term" value="F:methyltransferase activity"/>
    <property type="evidence" value="ECO:0007669"/>
    <property type="project" value="UniProtKB-KW"/>
</dbReference>
<proteinExistence type="predicted"/>
<name>A0A5N5QUG9_9AGAM</name>
<comment type="caution">
    <text evidence="2">The sequence shown here is derived from an EMBL/GenBank/DDBJ whole genome shotgun (WGS) entry which is preliminary data.</text>
</comment>
<evidence type="ECO:0000313" key="3">
    <source>
        <dbReference type="Proteomes" id="UP000383932"/>
    </source>
</evidence>
<sequence length="255" mass="27905">MSHHTHTSEDHHAHLHTPAASHSHQPGGLKESNRQYFDAQAHTHSHGYDANPAAQQLAKKCGEAILEQFPFDEEKTVIMDYACGGGLVSQALAPHTKTIIGVDISPKSVSYYNDRVANQGIPPEEMKAICVELVERGAGEADVFDGVQFDVIVCTNAYHHFEDINSITTILSSYLKPGTGTLLVIDLIRTSDSEPLHEAHSHIVAHKGGFKEESIQSAFIEAAKLQGFSFKVAFQMRQHGRDVDLFIAKGVRAST</sequence>
<evidence type="ECO:0000313" key="2">
    <source>
        <dbReference type="EMBL" id="KAB5595193.1"/>
    </source>
</evidence>
<dbReference type="Gene3D" id="3.40.50.150">
    <property type="entry name" value="Vaccinia Virus protein VP39"/>
    <property type="match status" value="1"/>
</dbReference>
<keyword evidence="2" id="KW-0489">Methyltransferase</keyword>
<organism evidence="2 3">
    <name type="scientific">Ceratobasidium theobromae</name>
    <dbReference type="NCBI Taxonomy" id="1582974"/>
    <lineage>
        <taxon>Eukaryota</taxon>
        <taxon>Fungi</taxon>
        <taxon>Dikarya</taxon>
        <taxon>Basidiomycota</taxon>
        <taxon>Agaricomycotina</taxon>
        <taxon>Agaricomycetes</taxon>
        <taxon>Cantharellales</taxon>
        <taxon>Ceratobasidiaceae</taxon>
        <taxon>Ceratobasidium</taxon>
    </lineage>
</organism>
<feature type="compositionally biased region" description="Basic and acidic residues" evidence="1">
    <location>
        <begin position="1"/>
        <end position="12"/>
    </location>
</feature>
<dbReference type="SUPFAM" id="SSF53335">
    <property type="entry name" value="S-adenosyl-L-methionine-dependent methyltransferases"/>
    <property type="match status" value="1"/>
</dbReference>
<dbReference type="CDD" id="cd02440">
    <property type="entry name" value="AdoMet_MTases"/>
    <property type="match status" value="1"/>
</dbReference>
<dbReference type="Pfam" id="PF13489">
    <property type="entry name" value="Methyltransf_23"/>
    <property type="match status" value="1"/>
</dbReference>
<accession>A0A5N5QUG9</accession>